<dbReference type="InParanoid" id="A0A1U7YRB2"/>
<dbReference type="PANTHER" id="PTHR37766">
    <property type="entry name" value="OS01G0897100 PROTEIN"/>
    <property type="match status" value="1"/>
</dbReference>
<dbReference type="OMA" id="WLCNTIA"/>
<organism evidence="2 3">
    <name type="scientific">Nelumbo nucifera</name>
    <name type="common">Sacred lotus</name>
    <dbReference type="NCBI Taxonomy" id="4432"/>
    <lineage>
        <taxon>Eukaryota</taxon>
        <taxon>Viridiplantae</taxon>
        <taxon>Streptophyta</taxon>
        <taxon>Embryophyta</taxon>
        <taxon>Tracheophyta</taxon>
        <taxon>Spermatophyta</taxon>
        <taxon>Magnoliopsida</taxon>
        <taxon>Proteales</taxon>
        <taxon>Nelumbonaceae</taxon>
        <taxon>Nelumbo</taxon>
    </lineage>
</organism>
<feature type="compositionally biased region" description="Basic residues" evidence="1">
    <location>
        <begin position="432"/>
        <end position="450"/>
    </location>
</feature>
<evidence type="ECO:0000313" key="2">
    <source>
        <dbReference type="Proteomes" id="UP000189703"/>
    </source>
</evidence>
<dbReference type="Proteomes" id="UP000189703">
    <property type="component" value="Unplaced"/>
</dbReference>
<reference evidence="3" key="1">
    <citation type="submission" date="2025-08" db="UniProtKB">
        <authorList>
            <consortium name="RefSeq"/>
        </authorList>
    </citation>
    <scope>IDENTIFICATION</scope>
</reference>
<dbReference type="STRING" id="4432.A0A1U7YRB2"/>
<dbReference type="FunCoup" id="A0A1U7YRB2">
    <property type="interactions" value="2527"/>
</dbReference>
<keyword evidence="2" id="KW-1185">Reference proteome</keyword>
<accession>A0A1U7YRB2</accession>
<dbReference type="RefSeq" id="XP_010242701.1">
    <property type="nucleotide sequence ID" value="XM_010244399.1"/>
</dbReference>
<dbReference type="KEGG" id="nnu:104586985"/>
<dbReference type="OrthoDB" id="1927237at2759"/>
<protein>
    <submittedName>
        <fullName evidence="3">Uncharacterized protein LOC104586985 isoform X1</fullName>
    </submittedName>
</protein>
<dbReference type="PANTHER" id="PTHR37766:SF1">
    <property type="entry name" value="OS01G0897100 PROTEIN"/>
    <property type="match status" value="1"/>
</dbReference>
<proteinExistence type="predicted"/>
<sequence length="520" mass="60051">MVQLFLTEPFETENGDADAFRDKLDLLKKLESALWSLITSGSRSEARMWLCNTISCINPISPRHQRQLFMKLLSSRPPKRALASQLIQVIFEKRPHKAADIIAKKSYILEKFFQGNSKRILQFFDVFSTGGEFEHGKGSRALSQFAFVNRDICWEELEWKGKHGQSPAMVATKPHYFLDLDVQRTVENFLENVPEFWSSNELAESLKGGEIFLIDTKFFVDHFVSLMYEEDSKEVWEVINVFLEEETFSDLCHHFLIILDEQDLFAFLNMICGLLPSRMDPKDLVHPSCWLEIILSSCNGRASIDELLLLNAIISQGRQLLRLIRDEDDEEQKGKIKDLVFEISTSLGMTNFWAPLMEEQLSMKTKEMIKWLGLISWVLHYRLSEECETTKSWETLFIQNGISFRKSEKYALLHPEGFSDESGSELGERGSVRSRRKKKAKSRKKKRRRSYDHVGSSDSELVDLDSSLGWRSLQSGAGSWFLSTDDYSSAWSSVDLPEHLAKHCFSTWMKRTFCKLNLPA</sequence>
<evidence type="ECO:0000256" key="1">
    <source>
        <dbReference type="SAM" id="MobiDB-lite"/>
    </source>
</evidence>
<dbReference type="GeneID" id="104586985"/>
<dbReference type="AlphaFoldDB" id="A0A1U7YRB2"/>
<gene>
    <name evidence="3" type="primary">LOC104586985</name>
</gene>
<feature type="region of interest" description="Disordered" evidence="1">
    <location>
        <begin position="419"/>
        <end position="452"/>
    </location>
</feature>
<evidence type="ECO:0000313" key="3">
    <source>
        <dbReference type="RefSeq" id="XP_010242701.1"/>
    </source>
</evidence>
<dbReference type="eggNOG" id="ENOG502QVQG">
    <property type="taxonomic scope" value="Eukaryota"/>
</dbReference>
<name>A0A1U7YRB2_NELNU</name>